<reference evidence="1" key="1">
    <citation type="submission" date="2022-11" db="EMBL/GenBank/DDBJ databases">
        <title>Genomic repertoires linked with pathogenic potency of arthritogenic Prevotella copri isolated from the gut of rheumatoid arthritis patients.</title>
        <authorList>
            <person name="Nii T."/>
            <person name="Maeda Y."/>
            <person name="Motooka D."/>
            <person name="Naito M."/>
            <person name="Matsumoto Y."/>
            <person name="Ogawa T."/>
            <person name="Oguro-Igashira E."/>
            <person name="Kishikawa T."/>
            <person name="Yamashita M."/>
            <person name="Koizumi S."/>
            <person name="Kurakawa T."/>
            <person name="Okumura R."/>
            <person name="Kayama H."/>
            <person name="Murakami M."/>
            <person name="Sakaguchi T."/>
            <person name="Das B."/>
            <person name="Nakamura S."/>
            <person name="Okada Y."/>
            <person name="Kumanogoh A."/>
            <person name="Takeda K."/>
        </authorList>
    </citation>
    <scope>NUCLEOTIDE SEQUENCE</scope>
    <source>
        <strain evidence="1">H105_2-2</strain>
    </source>
</reference>
<sequence length="107" mass="12506">MKESYMSLLACQLAITGVLMKYPSKHFKIGKTAQLNPYDRFDEEYRQKYSLFKLIYGNETLALIDELEQELIAYYQRSYPTRCDNKMIDIGPALKGPNMGYIYIVVE</sequence>
<dbReference type="RefSeq" id="WP_264949456.1">
    <property type="nucleotide sequence ID" value="NZ_JAPDVB010000002.1"/>
</dbReference>
<comment type="caution">
    <text evidence="1">The sequence shown here is derived from an EMBL/GenBank/DDBJ whole genome shotgun (WGS) entry which is preliminary data.</text>
</comment>
<dbReference type="EMBL" id="JAPDVD010000002">
    <property type="protein sequence ID" value="MCW4138774.1"/>
    <property type="molecule type" value="Genomic_DNA"/>
</dbReference>
<organism evidence="1 2">
    <name type="scientific">Segatella copri</name>
    <dbReference type="NCBI Taxonomy" id="165179"/>
    <lineage>
        <taxon>Bacteria</taxon>
        <taxon>Pseudomonadati</taxon>
        <taxon>Bacteroidota</taxon>
        <taxon>Bacteroidia</taxon>
        <taxon>Bacteroidales</taxon>
        <taxon>Prevotellaceae</taxon>
        <taxon>Segatella</taxon>
    </lineage>
</organism>
<evidence type="ECO:0000313" key="2">
    <source>
        <dbReference type="Proteomes" id="UP001208620"/>
    </source>
</evidence>
<name>A0AAW5UBU6_9BACT</name>
<gene>
    <name evidence="1" type="ORF">ONT01_13575</name>
</gene>
<evidence type="ECO:0000313" key="1">
    <source>
        <dbReference type="EMBL" id="MCW4138774.1"/>
    </source>
</evidence>
<proteinExistence type="predicted"/>
<dbReference type="AlphaFoldDB" id="A0AAW5UBU6"/>
<accession>A0AAW5UBU6</accession>
<dbReference type="Proteomes" id="UP001208620">
    <property type="component" value="Unassembled WGS sequence"/>
</dbReference>
<protein>
    <submittedName>
        <fullName evidence="1">Uncharacterized protein</fullName>
    </submittedName>
</protein>